<accession>A0A1F4Y2Z6</accession>
<keyword evidence="2" id="KW-0378">Hydrolase</keyword>
<dbReference type="Pfam" id="PF01195">
    <property type="entry name" value="Pept_tRNA_hydro"/>
    <property type="match status" value="1"/>
</dbReference>
<dbReference type="EMBL" id="MEXB01000009">
    <property type="protein sequence ID" value="OGC88319.1"/>
    <property type="molecule type" value="Genomic_DNA"/>
</dbReference>
<evidence type="ECO:0000256" key="1">
    <source>
        <dbReference type="ARBA" id="ARBA00022555"/>
    </source>
</evidence>
<dbReference type="InterPro" id="IPR036416">
    <property type="entry name" value="Pept_tRNA_hydro_sf"/>
</dbReference>
<proteinExistence type="predicted"/>
<protein>
    <recommendedName>
        <fullName evidence="6">Peptidyl-tRNA hydrolase</fullName>
    </recommendedName>
</protein>
<sequence>MSWIIAGLGNPGKEYDGTRHNIGRDFLMAIDKKEGEKGKLFGKKVTILLPDTYMNNSGAAFKKLVTSKKQAEQLVVLQDELDLPLGKVKLSFGSSSGGHNGINSIHKAIKTKDFVRIRIGISPATPSGKLKKPTGEKDVVDFVLGKFKATEQDKLKKAKKLVRDALELLVTEGRDKATMEIHSKQ</sequence>
<reference evidence="4 5" key="1">
    <citation type="journal article" date="2016" name="Nat. Commun.">
        <title>Thousands of microbial genomes shed light on interconnected biogeochemical processes in an aquifer system.</title>
        <authorList>
            <person name="Anantharaman K."/>
            <person name="Brown C.T."/>
            <person name="Hug L.A."/>
            <person name="Sharon I."/>
            <person name="Castelle C.J."/>
            <person name="Probst A.J."/>
            <person name="Thomas B.C."/>
            <person name="Singh A."/>
            <person name="Wilkins M.J."/>
            <person name="Karaoz U."/>
            <person name="Brodie E.L."/>
            <person name="Williams K.H."/>
            <person name="Hubbard S.S."/>
            <person name="Banfield J.F."/>
        </authorList>
    </citation>
    <scope>NUCLEOTIDE SEQUENCE [LARGE SCALE GENOMIC DNA]</scope>
</reference>
<comment type="caution">
    <text evidence="4">The sequence shown here is derived from an EMBL/GenBank/DDBJ whole genome shotgun (WGS) entry which is preliminary data.</text>
</comment>
<gene>
    <name evidence="4" type="ORF">A2419_00450</name>
</gene>
<evidence type="ECO:0000256" key="2">
    <source>
        <dbReference type="ARBA" id="ARBA00022801"/>
    </source>
</evidence>
<dbReference type="GO" id="GO:0000049">
    <property type="term" value="F:tRNA binding"/>
    <property type="evidence" value="ECO:0007669"/>
    <property type="project" value="UniProtKB-KW"/>
</dbReference>
<evidence type="ECO:0008006" key="6">
    <source>
        <dbReference type="Google" id="ProtNLM"/>
    </source>
</evidence>
<organism evidence="4 5">
    <name type="scientific">Candidatus Adlerbacteria bacterium RIFOXYC1_FULL_48_26</name>
    <dbReference type="NCBI Taxonomy" id="1797247"/>
    <lineage>
        <taxon>Bacteria</taxon>
        <taxon>Candidatus Adleribacteriota</taxon>
    </lineage>
</organism>
<name>A0A1F4Y2Z6_9BACT</name>
<evidence type="ECO:0000313" key="4">
    <source>
        <dbReference type="EMBL" id="OGC88319.1"/>
    </source>
</evidence>
<evidence type="ECO:0000313" key="5">
    <source>
        <dbReference type="Proteomes" id="UP000176568"/>
    </source>
</evidence>
<dbReference type="InterPro" id="IPR001328">
    <property type="entry name" value="Pept_tRNA_hydro"/>
</dbReference>
<dbReference type="STRING" id="1797247.A2419_00450"/>
<keyword evidence="1" id="KW-0820">tRNA-binding</keyword>
<dbReference type="NCBIfam" id="TIGR00447">
    <property type="entry name" value="pth"/>
    <property type="match status" value="1"/>
</dbReference>
<dbReference type="SUPFAM" id="SSF53178">
    <property type="entry name" value="Peptidyl-tRNA hydrolase-like"/>
    <property type="match status" value="1"/>
</dbReference>
<dbReference type="Gene3D" id="3.40.50.1470">
    <property type="entry name" value="Peptidyl-tRNA hydrolase"/>
    <property type="match status" value="1"/>
</dbReference>
<dbReference type="Proteomes" id="UP000176568">
    <property type="component" value="Unassembled WGS sequence"/>
</dbReference>
<dbReference type="GO" id="GO:0004045">
    <property type="term" value="F:peptidyl-tRNA hydrolase activity"/>
    <property type="evidence" value="ECO:0007669"/>
    <property type="project" value="InterPro"/>
</dbReference>
<keyword evidence="3" id="KW-0694">RNA-binding</keyword>
<dbReference type="AlphaFoldDB" id="A0A1F4Y2Z6"/>
<dbReference type="PANTHER" id="PTHR17224:SF1">
    <property type="entry name" value="PEPTIDYL-TRNA HYDROLASE"/>
    <property type="match status" value="1"/>
</dbReference>
<dbReference type="CDD" id="cd00462">
    <property type="entry name" value="PTH"/>
    <property type="match status" value="1"/>
</dbReference>
<dbReference type="PANTHER" id="PTHR17224">
    <property type="entry name" value="PEPTIDYL-TRNA HYDROLASE"/>
    <property type="match status" value="1"/>
</dbReference>
<evidence type="ECO:0000256" key="3">
    <source>
        <dbReference type="ARBA" id="ARBA00022884"/>
    </source>
</evidence>